<dbReference type="Proteomes" id="UP001056120">
    <property type="component" value="Linkage Group LG06"/>
</dbReference>
<evidence type="ECO:0000313" key="1">
    <source>
        <dbReference type="EMBL" id="KAI3812184.1"/>
    </source>
</evidence>
<protein>
    <submittedName>
        <fullName evidence="1">Uncharacterized protein</fullName>
    </submittedName>
</protein>
<reference evidence="1 2" key="2">
    <citation type="journal article" date="2022" name="Mol. Ecol. Resour.">
        <title>The genomes of chicory, endive, great burdock and yacon provide insights into Asteraceae paleo-polyploidization history and plant inulin production.</title>
        <authorList>
            <person name="Fan W."/>
            <person name="Wang S."/>
            <person name="Wang H."/>
            <person name="Wang A."/>
            <person name="Jiang F."/>
            <person name="Liu H."/>
            <person name="Zhao H."/>
            <person name="Xu D."/>
            <person name="Zhang Y."/>
        </authorList>
    </citation>
    <scope>NUCLEOTIDE SEQUENCE [LARGE SCALE GENOMIC DNA]</scope>
    <source>
        <strain evidence="2">cv. Yunnan</strain>
        <tissue evidence="1">Leaves</tissue>
    </source>
</reference>
<keyword evidence="2" id="KW-1185">Reference proteome</keyword>
<accession>A0ACB9IVB3</accession>
<evidence type="ECO:0000313" key="2">
    <source>
        <dbReference type="Proteomes" id="UP001056120"/>
    </source>
</evidence>
<comment type="caution">
    <text evidence="1">The sequence shown here is derived from an EMBL/GenBank/DDBJ whole genome shotgun (WGS) entry which is preliminary data.</text>
</comment>
<name>A0ACB9IVB3_9ASTR</name>
<reference evidence="2" key="1">
    <citation type="journal article" date="2022" name="Mol. Ecol. Resour.">
        <title>The genomes of chicory, endive, great burdock and yacon provide insights into Asteraceae palaeo-polyploidization history and plant inulin production.</title>
        <authorList>
            <person name="Fan W."/>
            <person name="Wang S."/>
            <person name="Wang H."/>
            <person name="Wang A."/>
            <person name="Jiang F."/>
            <person name="Liu H."/>
            <person name="Zhao H."/>
            <person name="Xu D."/>
            <person name="Zhang Y."/>
        </authorList>
    </citation>
    <scope>NUCLEOTIDE SEQUENCE [LARGE SCALE GENOMIC DNA]</scope>
    <source>
        <strain evidence="2">cv. Yunnan</strain>
    </source>
</reference>
<organism evidence="1 2">
    <name type="scientific">Smallanthus sonchifolius</name>
    <dbReference type="NCBI Taxonomy" id="185202"/>
    <lineage>
        <taxon>Eukaryota</taxon>
        <taxon>Viridiplantae</taxon>
        <taxon>Streptophyta</taxon>
        <taxon>Embryophyta</taxon>
        <taxon>Tracheophyta</taxon>
        <taxon>Spermatophyta</taxon>
        <taxon>Magnoliopsida</taxon>
        <taxon>eudicotyledons</taxon>
        <taxon>Gunneridae</taxon>
        <taxon>Pentapetalae</taxon>
        <taxon>asterids</taxon>
        <taxon>campanulids</taxon>
        <taxon>Asterales</taxon>
        <taxon>Asteraceae</taxon>
        <taxon>Asteroideae</taxon>
        <taxon>Heliantheae alliance</taxon>
        <taxon>Millerieae</taxon>
        <taxon>Smallanthus</taxon>
    </lineage>
</organism>
<sequence>MAGDLDLKDESTTNSCCRVWEDRFLKLQQKAKKTEDARNALKKAVGIYEQQFDKMQNDSLKLKNAYEEEKLHTDHERKEKEKESTARFSLENEITALKAEILSLSQKGGSASENVSEELVLLKGRVFDKEKEINCLQEEKNRATAEKSRIEQELSNLKTQLLIVETEKKKLMQDFLKEKKRADEKSKTAKTKLAEVEVLKAEKKNNDLCSLQSEKQNLETEIGRLKELLEIERKRTDCEAKKAETEKKNAHRVKEMLKAEQSRAGQQRKLVDVETKKIEEFEFELQRAKCEADEAKSKLVSEGLKFKEANKKLEAEKKKSIKEKKKAEEQQKIAEMSTKHALEEKHNAARLQQQLEDCQNKYDKLKKDMENYEANMKIHGQVKQKTNPVRNSADLDKETENKKAAEMYKLQAMKEKSCADKLAQQLEDTKKGTKNEHKVIQDLASSKKLTDTMKAKSAEMKLLKKRLKLEKARVKHYIQVAELEKKCKKTVEEELHRLKLEFARFSSRVGLCSCFDICNVGKSCLEKNENVNSKRKFMQTGSGKEPAKPIKPSEYFKPNLDISAPSLPISGTCTESTSGTASKMEPLRNTKNLDSFALVSSMASFSDRQLVVGTQENLQLPISRLSSENAEVADNNVKSPLKVRNKDGNTKKRKRLLNTVEDVDFNAKIRKKVSELHGMLGHNDKPLAIEHNKGEGIKTVENEDVNFNALEKTCNDDLENFKKVFDGDCMKLLNFDSEVEEERYRAAFERPLSPTLPNIEFENNLIDLDVCRPSESETPAITIETWSIVVLSEIRDSGSLSKIFHMTKTFSSCCCALSQSDLVVKNVISTLSADEILSPKEKVCAFFSLFLKSFSGIGLTNFNHANDGNFLSSIHIVSGKLKKVISDVDTRTKFAKVCYLEELITLIQDFLINGETLVCSTDSSSEILSLADSKASLHELVIGAVLLASLCEAFDRVDFISEMSYTIARITNSSTFTLLHVFAYVCGENLLPGADNNLIMTVIKSLVTYTERENLSSCFPSCAKCPFSIGAVSMEELASLLLKKLGDCSSHMFGMMAYKSSTVSDDTLSDLGDVLSLLELLATKMSWDWVCKNIVSELLKMLEACVMETPLTSIFVLLGQMTRLGIDANGFQDPEVESIRVKLISFISQSTSSKISLPVQFAAVNALLGTTPLSFQEICKNGLEPLPPVSSATATGCIQRWFSSLSDERKSLSVRLLTADAS</sequence>
<gene>
    <name evidence="1" type="ORF">L1987_16891</name>
</gene>
<proteinExistence type="predicted"/>
<dbReference type="EMBL" id="CM042023">
    <property type="protein sequence ID" value="KAI3812184.1"/>
    <property type="molecule type" value="Genomic_DNA"/>
</dbReference>